<dbReference type="AlphaFoldDB" id="A0A1B8P0P0"/>
<dbReference type="EMBL" id="MAJD01000001">
    <property type="protein sequence ID" value="OBX35812.1"/>
    <property type="molecule type" value="Genomic_DNA"/>
</dbReference>
<gene>
    <name evidence="1" type="ORF">A8U91_00146</name>
</gene>
<accession>A0A1B8P0P0</accession>
<sequence>MIQDWPNATGEREESCMDNGLGRAIIAANRFGLGARPGELQEIAHDPKEWVLAQLEQPAPPDEALLGLPGSRSIWIASSSTAASVVRRDGRVNKQSCRSSASVSMAIFWPKSSFAPVSNVALPRRCMNGWSCSGATTSLSRPRSRPCDCLPVHLNERPFVRISMMTLPACCSVSSSILRCCCTWIT</sequence>
<evidence type="ECO:0000313" key="1">
    <source>
        <dbReference type="EMBL" id="OBX35812.1"/>
    </source>
</evidence>
<dbReference type="PATRIC" id="fig|2746.7.peg.155"/>
<comment type="caution">
    <text evidence="1">The sequence shown here is derived from an EMBL/GenBank/DDBJ whole genome shotgun (WGS) entry which is preliminary data.</text>
</comment>
<name>A0A1B8P0P0_HALEL</name>
<dbReference type="Proteomes" id="UP000092504">
    <property type="component" value="Unassembled WGS sequence"/>
</dbReference>
<proteinExistence type="predicted"/>
<organism evidence="1 2">
    <name type="scientific">Halomonas elongata</name>
    <dbReference type="NCBI Taxonomy" id="2746"/>
    <lineage>
        <taxon>Bacteria</taxon>
        <taxon>Pseudomonadati</taxon>
        <taxon>Pseudomonadota</taxon>
        <taxon>Gammaproteobacteria</taxon>
        <taxon>Oceanospirillales</taxon>
        <taxon>Halomonadaceae</taxon>
        <taxon>Halomonas</taxon>
    </lineage>
</organism>
<reference evidence="1 2" key="1">
    <citation type="submission" date="2016-06" db="EMBL/GenBank/DDBJ databases">
        <title>Genome sequence of halotolerant plant growth promoting strain of Halomonas elongata HEK1 isolated from salterns of Rann of Kutch, Gujarat, India.</title>
        <authorList>
            <person name="Gaba S."/>
            <person name="Singh R.N."/>
            <person name="Abrol S."/>
            <person name="Kaushik R."/>
            <person name="Saxena A.K."/>
        </authorList>
    </citation>
    <scope>NUCLEOTIDE SEQUENCE [LARGE SCALE GENOMIC DNA]</scope>
    <source>
        <strain evidence="1 2">HEK1</strain>
    </source>
</reference>
<protein>
    <submittedName>
        <fullName evidence="1">Uncharacterized protein</fullName>
    </submittedName>
</protein>
<evidence type="ECO:0000313" key="2">
    <source>
        <dbReference type="Proteomes" id="UP000092504"/>
    </source>
</evidence>